<dbReference type="RefSeq" id="WP_201801420.1">
    <property type="nucleotide sequence ID" value="NZ_JAERRI010000001.1"/>
</dbReference>
<organism evidence="6 7">
    <name type="scientific">Streptomyces siderophoricus</name>
    <dbReference type="NCBI Taxonomy" id="2802281"/>
    <lineage>
        <taxon>Bacteria</taxon>
        <taxon>Bacillati</taxon>
        <taxon>Actinomycetota</taxon>
        <taxon>Actinomycetes</taxon>
        <taxon>Kitasatosporales</taxon>
        <taxon>Streptomycetaceae</taxon>
        <taxon>Streptomyces</taxon>
    </lineage>
</organism>
<dbReference type="InterPro" id="IPR036388">
    <property type="entry name" value="WH-like_DNA-bd_sf"/>
</dbReference>
<dbReference type="Pfam" id="PF03466">
    <property type="entry name" value="LysR_substrate"/>
    <property type="match status" value="1"/>
</dbReference>
<dbReference type="PRINTS" id="PR00039">
    <property type="entry name" value="HTHLYSR"/>
</dbReference>
<dbReference type="Gene3D" id="1.10.10.10">
    <property type="entry name" value="Winged helix-like DNA-binding domain superfamily/Winged helix DNA-binding domain"/>
    <property type="match status" value="1"/>
</dbReference>
<dbReference type="InterPro" id="IPR000847">
    <property type="entry name" value="LysR_HTH_N"/>
</dbReference>
<keyword evidence="2" id="KW-0805">Transcription regulation</keyword>
<sequence length="294" mass="32055">MELRQVRYFLAVAEELHFGRAAERLRVVQPTVSQQIRRLERELGLELFDRTTRTVSLTTAGSAFLPHARAITAAEQEALETMVALHAEQETVLRIGTNVGLGVRLEHLLTTLAERAPHVTVELTSAEPATRLQQVRDGELDAAFIRGVDQSPGLDLIPVWQDPLVVALPATHPLAARQTVDIADLAAMPLRIVPRAANPHLVDLVTAACRDAGFEPVLGPAFTTDQDTLAAIGTGKPAWTVFYATQAELLPTTRTAFRPFTPPVPAMDTYLAVRPSAPARRLAPLLDACRTHQT</sequence>
<evidence type="ECO:0000256" key="1">
    <source>
        <dbReference type="ARBA" id="ARBA00009437"/>
    </source>
</evidence>
<feature type="domain" description="HTH lysR-type" evidence="5">
    <location>
        <begin position="1"/>
        <end position="58"/>
    </location>
</feature>
<evidence type="ECO:0000259" key="5">
    <source>
        <dbReference type="PROSITE" id="PS50931"/>
    </source>
</evidence>
<dbReference type="SUPFAM" id="SSF46785">
    <property type="entry name" value="Winged helix' DNA-binding domain"/>
    <property type="match status" value="1"/>
</dbReference>
<dbReference type="Gene3D" id="3.40.190.10">
    <property type="entry name" value="Periplasmic binding protein-like II"/>
    <property type="match status" value="2"/>
</dbReference>
<dbReference type="PANTHER" id="PTHR30346">
    <property type="entry name" value="TRANSCRIPTIONAL DUAL REGULATOR HCAR-RELATED"/>
    <property type="match status" value="1"/>
</dbReference>
<evidence type="ECO:0000256" key="2">
    <source>
        <dbReference type="ARBA" id="ARBA00023015"/>
    </source>
</evidence>
<dbReference type="PANTHER" id="PTHR30346:SF0">
    <property type="entry name" value="HCA OPERON TRANSCRIPTIONAL ACTIVATOR HCAR"/>
    <property type="match status" value="1"/>
</dbReference>
<keyword evidence="4" id="KW-0804">Transcription</keyword>
<keyword evidence="3" id="KW-0238">DNA-binding</keyword>
<dbReference type="InterPro" id="IPR036390">
    <property type="entry name" value="WH_DNA-bd_sf"/>
</dbReference>
<reference evidence="6 7" key="1">
    <citation type="submission" date="2021-01" db="EMBL/GenBank/DDBJ databases">
        <title>WGS of actinomycetes isolated from Thailand.</title>
        <authorList>
            <person name="Thawai C."/>
        </authorList>
    </citation>
    <scope>NUCLEOTIDE SEQUENCE [LARGE SCALE GENOMIC DNA]</scope>
    <source>
        <strain evidence="6 7">CH9-7</strain>
    </source>
</reference>
<dbReference type="InterPro" id="IPR005119">
    <property type="entry name" value="LysR_subst-bd"/>
</dbReference>
<dbReference type="CDD" id="cd08414">
    <property type="entry name" value="PBP2_LTTR_aromatics_like"/>
    <property type="match status" value="1"/>
</dbReference>
<dbReference type="SUPFAM" id="SSF53850">
    <property type="entry name" value="Periplasmic binding protein-like II"/>
    <property type="match status" value="1"/>
</dbReference>
<proteinExistence type="inferred from homology"/>
<evidence type="ECO:0000313" key="6">
    <source>
        <dbReference type="EMBL" id="MBL1088271.1"/>
    </source>
</evidence>
<evidence type="ECO:0000256" key="4">
    <source>
        <dbReference type="ARBA" id="ARBA00023163"/>
    </source>
</evidence>
<protein>
    <submittedName>
        <fullName evidence="6">LysR family transcriptional regulator</fullName>
    </submittedName>
</protein>
<comment type="caution">
    <text evidence="6">The sequence shown here is derived from an EMBL/GenBank/DDBJ whole genome shotgun (WGS) entry which is preliminary data.</text>
</comment>
<dbReference type="EMBL" id="JAERRI010000001">
    <property type="protein sequence ID" value="MBL1088271.1"/>
    <property type="molecule type" value="Genomic_DNA"/>
</dbReference>
<name>A0ABS1MJL7_9ACTN</name>
<dbReference type="PROSITE" id="PS50931">
    <property type="entry name" value="HTH_LYSR"/>
    <property type="match status" value="1"/>
</dbReference>
<evidence type="ECO:0000256" key="3">
    <source>
        <dbReference type="ARBA" id="ARBA00023125"/>
    </source>
</evidence>
<evidence type="ECO:0000313" key="7">
    <source>
        <dbReference type="Proteomes" id="UP000629371"/>
    </source>
</evidence>
<keyword evidence="7" id="KW-1185">Reference proteome</keyword>
<gene>
    <name evidence="6" type="ORF">JK360_02485</name>
</gene>
<comment type="similarity">
    <text evidence="1">Belongs to the LysR transcriptional regulatory family.</text>
</comment>
<accession>A0ABS1MJL7</accession>
<dbReference type="Pfam" id="PF00126">
    <property type="entry name" value="HTH_1"/>
    <property type="match status" value="1"/>
</dbReference>
<dbReference type="Proteomes" id="UP000629371">
    <property type="component" value="Unassembled WGS sequence"/>
</dbReference>